<dbReference type="EMBL" id="JAPWHE010000003">
    <property type="protein sequence ID" value="MCZ4329752.1"/>
    <property type="molecule type" value="Genomic_DNA"/>
</dbReference>
<dbReference type="RefSeq" id="WP_269357909.1">
    <property type="nucleotide sequence ID" value="NZ_JAPWHE010000003.1"/>
</dbReference>
<reference evidence="2" key="1">
    <citation type="submission" date="2022-12" db="EMBL/GenBank/DDBJ databases">
        <title>Bacterial isolates from different developmental stages of Nematostella vectensis.</title>
        <authorList>
            <person name="Fraune S."/>
        </authorList>
    </citation>
    <scope>NUCLEOTIDE SEQUENCE</scope>
    <source>
        <strain evidence="2">G21619-S1</strain>
    </source>
</reference>
<dbReference type="InterPro" id="IPR013783">
    <property type="entry name" value="Ig-like_fold"/>
</dbReference>
<dbReference type="NCBIfam" id="TIGR01965">
    <property type="entry name" value="VCBS_repeat"/>
    <property type="match status" value="1"/>
</dbReference>
<evidence type="ECO:0000256" key="1">
    <source>
        <dbReference type="SAM" id="MobiDB-lite"/>
    </source>
</evidence>
<comment type="caution">
    <text evidence="2">The sequence shown here is derived from an EMBL/GenBank/DDBJ whole genome shotgun (WGS) entry which is preliminary data.</text>
</comment>
<evidence type="ECO:0000313" key="2">
    <source>
        <dbReference type="EMBL" id="MCZ4329752.1"/>
    </source>
</evidence>
<name>A0ABT4M354_9BURK</name>
<organism evidence="2 3">
    <name type="scientific">Castellaniella denitrificans</name>
    <dbReference type="NCBI Taxonomy" id="56119"/>
    <lineage>
        <taxon>Bacteria</taxon>
        <taxon>Pseudomonadati</taxon>
        <taxon>Pseudomonadota</taxon>
        <taxon>Betaproteobacteria</taxon>
        <taxon>Burkholderiales</taxon>
        <taxon>Alcaligenaceae</taxon>
        <taxon>Castellaniella</taxon>
    </lineage>
</organism>
<dbReference type="Proteomes" id="UP001068379">
    <property type="component" value="Unassembled WGS sequence"/>
</dbReference>
<evidence type="ECO:0000313" key="3">
    <source>
        <dbReference type="Proteomes" id="UP001068379"/>
    </source>
</evidence>
<dbReference type="NCBIfam" id="NF033682">
    <property type="entry name" value="retention_LapA"/>
    <property type="match status" value="1"/>
</dbReference>
<dbReference type="InterPro" id="IPR047777">
    <property type="entry name" value="LapA-like_RM"/>
</dbReference>
<sequence>MATDTVLITHVTGKAWMRASDGTMVALHEGMRVPVDAHIVTGEGASVTLQATGVPPVIVGQSTDMLVSEDLAAAQPQPADHAVTPPADSVVDQVLAALDAGQDPFAVLDPTAAVLTGGGGGGDSFTRLASITETTTPLALAYPRPGVETPEFVQLGGVAATADVTTAPVPVPVPAAPTIDVSGDPDGGEGGPEVPAGVFSIPEDNTEGGVSGSFAFTAAAGLNNLQFTFTPEAGQPGGVTVTQAELNLLSSPGATPIVIDTEKGSLTLTHYDPSAGTVDYTYRSDGALDHPQDQDALPDGITIIVNDSLGRSTSADLVANITDTVPVAIDDTNAIGEDDTSVAGNVLTIDGAAAGDHADTQGADGSTVTGIQAPGAAAGETVPASGTTEVHGKYGDLTIDAEGHYTYTLATEGDDRYLALQALSEGEEAVETFKYTLTDGDGDTSQADLVITVTGADDGVTVDVPPGKTGDNDQPVSGDMTDRVVYESGLTSGSDPKLADLTAESHFTIKALDGLDDTDAVTLGYTDAGGHPATLVLSKTELEALGTESKTVDSRYGTMELHGYSQDADGTITIDYTYTLVNAPEVSGVATTDGFTVVAKDADGDTDSQNLGIRIVDDVPHAHADADSVAAGQFTAETGNVITGEGTAGGTANADVQGADGAHVSAIASNNVAANTATTDGSGNLVINGQYGVLTIGADGGYSYVRNAGTPGGVNDVFTYTLSDGDTDTDTATLTIQIGNSVPTLGDIPAAGEAGAVVSEAGLPARGGEPEGSHAGDGSATTSGTIAFTSLDGLSGVSLGGQPISSTDSASPTDLGNGLSAYYTYNVATGAGTIHYSYTLPDNTSGDDTSVSFDVQVSDADGQSSGTGHLVIDIVDDAPTAHLDVDSVAAGQFTAETGNVITGEGTAGGTANADVQGADGAHVSAIASNNVAANTATTDGSGNLVINGQYGVLTIGADGGYSYVRNAGTPGGVNDVFTYTLSDGDTDTDTATLTIQIGNEAPTIGTIPAAGGADTQVYEAGLPATRGTGESAGSDASQSTVADGTIGFTSKDGVSAVSLGGHLLSDDAGAPTTFADGTRGTVSAYYEYDAATGAGTIHYAYTLVDNTGDDTSVTYAVDVTDADGQGSGAGHNLVINIVDDAPTAHLDVDSV</sequence>
<accession>A0ABT4M354</accession>
<dbReference type="InterPro" id="IPR010221">
    <property type="entry name" value="VCBS_dom"/>
</dbReference>
<gene>
    <name evidence="2" type="ORF">O4H32_07295</name>
</gene>
<keyword evidence="3" id="KW-1185">Reference proteome</keyword>
<feature type="region of interest" description="Disordered" evidence="1">
    <location>
        <begin position="762"/>
        <end position="782"/>
    </location>
</feature>
<dbReference type="Gene3D" id="2.60.40.10">
    <property type="entry name" value="Immunoglobulins"/>
    <property type="match status" value="1"/>
</dbReference>
<proteinExistence type="predicted"/>
<feature type="non-terminal residue" evidence="2">
    <location>
        <position position="1151"/>
    </location>
</feature>
<protein>
    <submittedName>
        <fullName evidence="2">Retention module-containing protein</fullName>
    </submittedName>
</protein>